<name>A0A9N9FF23_9GLOM</name>
<evidence type="ECO:0000313" key="2">
    <source>
        <dbReference type="EMBL" id="CAG8529582.1"/>
    </source>
</evidence>
<feature type="transmembrane region" description="Helical" evidence="1">
    <location>
        <begin position="26"/>
        <end position="47"/>
    </location>
</feature>
<feature type="transmembrane region" description="Helical" evidence="1">
    <location>
        <begin position="130"/>
        <end position="149"/>
    </location>
</feature>
<organism evidence="2 3">
    <name type="scientific">Diversispora eburnea</name>
    <dbReference type="NCBI Taxonomy" id="1213867"/>
    <lineage>
        <taxon>Eukaryota</taxon>
        <taxon>Fungi</taxon>
        <taxon>Fungi incertae sedis</taxon>
        <taxon>Mucoromycota</taxon>
        <taxon>Glomeromycotina</taxon>
        <taxon>Glomeromycetes</taxon>
        <taxon>Diversisporales</taxon>
        <taxon>Diversisporaceae</taxon>
        <taxon>Diversispora</taxon>
    </lineage>
</organism>
<accession>A0A9N9FF23</accession>
<evidence type="ECO:0000256" key="1">
    <source>
        <dbReference type="SAM" id="Phobius"/>
    </source>
</evidence>
<keyword evidence="1" id="KW-1133">Transmembrane helix</keyword>
<gene>
    <name evidence="2" type="ORF">DEBURN_LOCUS6071</name>
</gene>
<dbReference type="EMBL" id="CAJVPK010000589">
    <property type="protein sequence ID" value="CAG8529582.1"/>
    <property type="molecule type" value="Genomic_DNA"/>
</dbReference>
<dbReference type="OrthoDB" id="2444059at2759"/>
<evidence type="ECO:0000313" key="3">
    <source>
        <dbReference type="Proteomes" id="UP000789706"/>
    </source>
</evidence>
<feature type="transmembrane region" description="Helical" evidence="1">
    <location>
        <begin position="59"/>
        <end position="80"/>
    </location>
</feature>
<dbReference type="AlphaFoldDB" id="A0A9N9FF23"/>
<feature type="transmembrane region" description="Helical" evidence="1">
    <location>
        <begin position="101"/>
        <end position="124"/>
    </location>
</feature>
<comment type="caution">
    <text evidence="2">The sequence shown here is derived from an EMBL/GenBank/DDBJ whole genome shotgun (WGS) entry which is preliminary data.</text>
</comment>
<keyword evidence="3" id="KW-1185">Reference proteome</keyword>
<proteinExistence type="predicted"/>
<keyword evidence="1" id="KW-0812">Transmembrane</keyword>
<keyword evidence="1" id="KW-0472">Membrane</keyword>
<dbReference type="Proteomes" id="UP000789706">
    <property type="component" value="Unassembled WGS sequence"/>
</dbReference>
<reference evidence="2" key="1">
    <citation type="submission" date="2021-06" db="EMBL/GenBank/DDBJ databases">
        <authorList>
            <person name="Kallberg Y."/>
            <person name="Tangrot J."/>
            <person name="Rosling A."/>
        </authorList>
    </citation>
    <scope>NUCLEOTIDE SEQUENCE</scope>
    <source>
        <strain evidence="2">AZ414A</strain>
    </source>
</reference>
<protein>
    <submittedName>
        <fullName evidence="2">4857_t:CDS:1</fullName>
    </submittedName>
</protein>
<sequence length="221" mass="24980">MDTLATICAHGFISPLCITSQKINQFLVHPIETLPFALSFYLWYALVKKDANIEKKCSLYISSFVWLSAIIHAICLSVASRNDENFGTKVESYLCVARKRTYSMLLIIIIFTLLFTIAMSIMQLGHDDDIWSWCYTFSGPVGILLWSIFGTSKKAAIFLPCYYVTPVSLNSYDIPQEHMTVTDNLSDSSMTITTITDEGTETSRNSRNCMLEKEDLDGMNK</sequence>